<dbReference type="PANTHER" id="PTHR12151">
    <property type="entry name" value="ELECTRON TRANSPORT PROTIN SCO1/SENC FAMILY MEMBER"/>
    <property type="match status" value="1"/>
</dbReference>
<feature type="domain" description="Thioredoxin" evidence="6">
    <location>
        <begin position="50"/>
        <end position="227"/>
    </location>
</feature>
<evidence type="ECO:0000313" key="8">
    <source>
        <dbReference type="Proteomes" id="UP000190774"/>
    </source>
</evidence>
<proteinExistence type="inferred from homology"/>
<dbReference type="PROSITE" id="PS51352">
    <property type="entry name" value="THIOREDOXIN_2"/>
    <property type="match status" value="1"/>
</dbReference>
<name>A0A1T4YST7_9BACT</name>
<dbReference type="InterPro" id="IPR036249">
    <property type="entry name" value="Thioredoxin-like_sf"/>
</dbReference>
<protein>
    <submittedName>
        <fullName evidence="7">Protein SCO1/2</fullName>
    </submittedName>
</protein>
<evidence type="ECO:0000313" key="7">
    <source>
        <dbReference type="EMBL" id="SKB04648.1"/>
    </source>
</evidence>
<dbReference type="InterPro" id="IPR013766">
    <property type="entry name" value="Thioredoxin_domain"/>
</dbReference>
<keyword evidence="8" id="KW-1185">Reference proteome</keyword>
<dbReference type="InterPro" id="IPR003782">
    <property type="entry name" value="SCO1/SenC"/>
</dbReference>
<evidence type="ECO:0000256" key="3">
    <source>
        <dbReference type="PIRSR" id="PIRSR603782-1"/>
    </source>
</evidence>
<keyword evidence="3" id="KW-0479">Metal-binding</keyword>
<feature type="transmembrane region" description="Helical" evidence="5">
    <location>
        <begin position="14"/>
        <end position="36"/>
    </location>
</feature>
<evidence type="ECO:0000256" key="5">
    <source>
        <dbReference type="SAM" id="Phobius"/>
    </source>
</evidence>
<dbReference type="AlphaFoldDB" id="A0A1T4YST7"/>
<keyword evidence="5" id="KW-0472">Membrane</keyword>
<feature type="binding site" evidence="3">
    <location>
        <position position="88"/>
    </location>
    <ligand>
        <name>Cu cation</name>
        <dbReference type="ChEBI" id="CHEBI:23378"/>
    </ligand>
</feature>
<dbReference type="RefSeq" id="WP_078815233.1">
    <property type="nucleotide sequence ID" value="NZ_FUYE01000017.1"/>
</dbReference>
<evidence type="ECO:0000256" key="2">
    <source>
        <dbReference type="ARBA" id="ARBA00023008"/>
    </source>
</evidence>
<dbReference type="PANTHER" id="PTHR12151:SF25">
    <property type="entry name" value="LINALOOL DEHYDRATASE_ISOMERASE DOMAIN-CONTAINING PROTEIN"/>
    <property type="match status" value="1"/>
</dbReference>
<feature type="disulfide bond" description="Redox-active" evidence="4">
    <location>
        <begin position="88"/>
        <end position="92"/>
    </location>
</feature>
<keyword evidence="5" id="KW-1133">Transmembrane helix</keyword>
<reference evidence="8" key="1">
    <citation type="submission" date="2017-02" db="EMBL/GenBank/DDBJ databases">
        <authorList>
            <person name="Varghese N."/>
            <person name="Submissions S."/>
        </authorList>
    </citation>
    <scope>NUCLEOTIDE SEQUENCE [LARGE SCALE GENOMIC DNA]</scope>
    <source>
        <strain evidence="8">ATCC 700200</strain>
    </source>
</reference>
<keyword evidence="4" id="KW-1015">Disulfide bond</keyword>
<organism evidence="7 8">
    <name type="scientific">Prosthecobacter debontii</name>
    <dbReference type="NCBI Taxonomy" id="48467"/>
    <lineage>
        <taxon>Bacteria</taxon>
        <taxon>Pseudomonadati</taxon>
        <taxon>Verrucomicrobiota</taxon>
        <taxon>Verrucomicrobiia</taxon>
        <taxon>Verrucomicrobiales</taxon>
        <taxon>Verrucomicrobiaceae</taxon>
        <taxon>Prosthecobacter</taxon>
    </lineage>
</organism>
<evidence type="ECO:0000256" key="1">
    <source>
        <dbReference type="ARBA" id="ARBA00010996"/>
    </source>
</evidence>
<dbReference type="Pfam" id="PF02630">
    <property type="entry name" value="SCO1-SenC"/>
    <property type="match status" value="1"/>
</dbReference>
<dbReference type="GO" id="GO:0046872">
    <property type="term" value="F:metal ion binding"/>
    <property type="evidence" value="ECO:0007669"/>
    <property type="project" value="UniProtKB-KW"/>
</dbReference>
<feature type="binding site" evidence="3">
    <location>
        <position position="92"/>
    </location>
    <ligand>
        <name>Cu cation</name>
        <dbReference type="ChEBI" id="CHEBI:23378"/>
    </ligand>
</feature>
<dbReference type="Proteomes" id="UP000190774">
    <property type="component" value="Unassembled WGS sequence"/>
</dbReference>
<keyword evidence="5" id="KW-0812">Transmembrane</keyword>
<accession>A0A1T4YST7</accession>
<dbReference type="EMBL" id="FUYE01000017">
    <property type="protein sequence ID" value="SKB04648.1"/>
    <property type="molecule type" value="Genomic_DNA"/>
</dbReference>
<feature type="binding site" evidence="3">
    <location>
        <position position="183"/>
    </location>
    <ligand>
        <name>Cu cation</name>
        <dbReference type="ChEBI" id="CHEBI:23378"/>
    </ligand>
</feature>
<dbReference type="SUPFAM" id="SSF52833">
    <property type="entry name" value="Thioredoxin-like"/>
    <property type="match status" value="1"/>
</dbReference>
<evidence type="ECO:0000259" key="6">
    <source>
        <dbReference type="PROSITE" id="PS51352"/>
    </source>
</evidence>
<gene>
    <name evidence="7" type="ORF">SAMN02745166_04076</name>
</gene>
<comment type="similarity">
    <text evidence="1">Belongs to the SCO1/2 family.</text>
</comment>
<evidence type="ECO:0000256" key="4">
    <source>
        <dbReference type="PIRSR" id="PIRSR603782-2"/>
    </source>
</evidence>
<sequence length="238" mass="27736">MSDSPSPKPSLTPWAIWIPIIIAVLGVVVFYNYLLAMQQQARSEEKDRPAFLGRLERDLELTERNGKTVHLDQLRGKILLASWVYTRCPRGCAGVIAKLKKLQEEYRGNPNIHFVSFTLDPDDTPEMMQLFARGIDVKDTDPWWFVNGNKDEVRRYMTQFFKFRPVQDLPEADRLSPDDKYIHDLRVALVDSKGHVRGTLYDLMNADPQFQDYFEAQLRKDLNYLLKEKEKETDEKAP</sequence>
<dbReference type="STRING" id="48467.SAMN02745166_04076"/>
<dbReference type="Gene3D" id="3.40.30.10">
    <property type="entry name" value="Glutaredoxin"/>
    <property type="match status" value="1"/>
</dbReference>
<dbReference type="OrthoDB" id="9811998at2"/>
<keyword evidence="2 3" id="KW-0186">Copper</keyword>
<dbReference type="CDD" id="cd02968">
    <property type="entry name" value="SCO"/>
    <property type="match status" value="1"/>
</dbReference>